<feature type="transmembrane region" description="Helical" evidence="1">
    <location>
        <begin position="71"/>
        <end position="91"/>
    </location>
</feature>
<reference evidence="2 3" key="1">
    <citation type="submission" date="2018-09" db="EMBL/GenBank/DDBJ databases">
        <title>Bacillus saliacetes sp. nov., isolated from Thai shrimp paste (Ka-pi).</title>
        <authorList>
            <person name="Daroonpunt R."/>
            <person name="Tanasupawat S."/>
            <person name="Yiamsombut S."/>
        </authorList>
    </citation>
    <scope>NUCLEOTIDE SEQUENCE [LARGE SCALE GENOMIC DNA]</scope>
    <source>
        <strain evidence="2 3">SKP7-4</strain>
    </source>
</reference>
<evidence type="ECO:0000313" key="2">
    <source>
        <dbReference type="EMBL" id="RIW34692.1"/>
    </source>
</evidence>
<keyword evidence="1" id="KW-0812">Transmembrane</keyword>
<dbReference type="Proteomes" id="UP000265801">
    <property type="component" value="Unassembled WGS sequence"/>
</dbReference>
<dbReference type="OrthoDB" id="2884954at2"/>
<feature type="transmembrane region" description="Helical" evidence="1">
    <location>
        <begin position="103"/>
        <end position="125"/>
    </location>
</feature>
<dbReference type="EMBL" id="QXIR01000010">
    <property type="protein sequence ID" value="RIW34692.1"/>
    <property type="molecule type" value="Genomic_DNA"/>
</dbReference>
<keyword evidence="1" id="KW-0472">Membrane</keyword>
<evidence type="ECO:0000256" key="1">
    <source>
        <dbReference type="SAM" id="Phobius"/>
    </source>
</evidence>
<accession>A0A3A1R2G1</accession>
<dbReference type="Pfam" id="PF06691">
    <property type="entry name" value="DUF1189"/>
    <property type="match status" value="1"/>
</dbReference>
<sequence length="157" mass="17994">MKLIQIYMNALRLPKKQARIFLNKTNLTQTLLYLFSLVILINLPGFIGVLMKGNEKIEGLFVLQYLILGPFFAAFALLAGISITAFVLVVTAKMFKRNLKYQYLWKMAVFSLPLPILIAFLIDFIIQNDTLTAAAFLIVFFSIHLKMISDFPKRKQN</sequence>
<evidence type="ECO:0000313" key="3">
    <source>
        <dbReference type="Proteomes" id="UP000265801"/>
    </source>
</evidence>
<keyword evidence="1" id="KW-1133">Transmembrane helix</keyword>
<dbReference type="AlphaFoldDB" id="A0A3A1R2G1"/>
<protein>
    <submittedName>
        <fullName evidence="2">DUF1189 domain-containing protein</fullName>
    </submittedName>
</protein>
<feature type="transmembrane region" description="Helical" evidence="1">
    <location>
        <begin position="131"/>
        <end position="148"/>
    </location>
</feature>
<dbReference type="InterPro" id="IPR009574">
    <property type="entry name" value="DUF1189"/>
</dbReference>
<dbReference type="RefSeq" id="WP_119546630.1">
    <property type="nucleotide sequence ID" value="NZ_QXIR01000010.1"/>
</dbReference>
<comment type="caution">
    <text evidence="2">The sequence shown here is derived from an EMBL/GenBank/DDBJ whole genome shotgun (WGS) entry which is preliminary data.</text>
</comment>
<proteinExistence type="predicted"/>
<name>A0A3A1R2G1_9BACI</name>
<gene>
    <name evidence="2" type="ORF">D3H55_09260</name>
</gene>
<organism evidence="2 3">
    <name type="scientific">Bacillus salacetis</name>
    <dbReference type="NCBI Taxonomy" id="2315464"/>
    <lineage>
        <taxon>Bacteria</taxon>
        <taxon>Bacillati</taxon>
        <taxon>Bacillota</taxon>
        <taxon>Bacilli</taxon>
        <taxon>Bacillales</taxon>
        <taxon>Bacillaceae</taxon>
        <taxon>Bacillus</taxon>
    </lineage>
</organism>
<keyword evidence="3" id="KW-1185">Reference proteome</keyword>
<feature type="transmembrane region" description="Helical" evidence="1">
    <location>
        <begin position="31"/>
        <end position="51"/>
    </location>
</feature>